<dbReference type="RefSeq" id="WP_170106303.1">
    <property type="nucleotide sequence ID" value="NZ_CP051672.1"/>
</dbReference>
<feature type="binding site" evidence="3">
    <location>
        <position position="72"/>
    </location>
    <ligand>
        <name>substrate</name>
    </ligand>
</feature>
<feature type="active site" description="Proton acceptor" evidence="2">
    <location>
        <position position="138"/>
    </location>
</feature>
<protein>
    <submittedName>
        <fullName evidence="5">Acetyltransferase</fullName>
    </submittedName>
</protein>
<dbReference type="CDD" id="cd03360">
    <property type="entry name" value="LbH_AT_putative"/>
    <property type="match status" value="1"/>
</dbReference>
<comment type="similarity">
    <text evidence="1">Belongs to the transferase hexapeptide repeat family.</text>
</comment>
<dbReference type="EMBL" id="CP051672">
    <property type="protein sequence ID" value="QJE30374.1"/>
    <property type="molecule type" value="Genomic_DNA"/>
</dbReference>
<evidence type="ECO:0000256" key="1">
    <source>
        <dbReference type="ARBA" id="ARBA00007274"/>
    </source>
</evidence>
<dbReference type="SUPFAM" id="SSF51161">
    <property type="entry name" value="Trimeric LpxA-like enzymes"/>
    <property type="match status" value="1"/>
</dbReference>
<dbReference type="InterPro" id="IPR020019">
    <property type="entry name" value="AcTrfase_PglD-like"/>
</dbReference>
<dbReference type="Proteomes" id="UP000501982">
    <property type="component" value="Chromosome"/>
</dbReference>
<name>A0A7L5EI25_PARDI</name>
<dbReference type="Pfam" id="PF17836">
    <property type="entry name" value="PglD_N"/>
    <property type="match status" value="1"/>
</dbReference>
<gene>
    <name evidence="5" type="ORF">HHO38_19720</name>
</gene>
<accession>A0A7L5EI25</accession>
<evidence type="ECO:0000313" key="6">
    <source>
        <dbReference type="Proteomes" id="UP000501982"/>
    </source>
</evidence>
<reference evidence="5 6" key="1">
    <citation type="submission" date="2020-04" db="EMBL/GenBank/DDBJ databases">
        <title>Complete Genomes and Methylome analysis of CBBP consortium that reverse antibiotic-induced susceptibility to vancomycin-resistant Enterococcus faecium infection.</title>
        <authorList>
            <person name="Fomenkov A."/>
            <person name="Zhang Z."/>
            <person name="Pamer E."/>
            <person name="Roberts R.J."/>
        </authorList>
    </citation>
    <scope>NUCLEOTIDE SEQUENCE [LARGE SCALE GENOMIC DNA]</scope>
    <source>
        <strain evidence="6">CBBP</strain>
    </source>
</reference>
<dbReference type="Gene3D" id="3.40.50.20">
    <property type="match status" value="1"/>
</dbReference>
<feature type="site" description="Increases basicity of active site His" evidence="2">
    <location>
        <position position="139"/>
    </location>
</feature>
<keyword evidence="5" id="KW-0808">Transferase</keyword>
<dbReference type="PANTHER" id="PTHR43300:SF7">
    <property type="entry name" value="UDP-N-ACETYLBACILLOSAMINE N-ACETYLTRANSFERASE"/>
    <property type="match status" value="1"/>
</dbReference>
<dbReference type="InterPro" id="IPR001451">
    <property type="entry name" value="Hexapep"/>
</dbReference>
<sequence length="209" mass="22865">MKNLIILGAGGMGRTMFDMAHESVGYNTEFIIKGFIDDDIHALDNFCNYPQILGRIIDYQPQDDEVFICSIGGEYRKICMNSILERGGTFIALIHNTARIGSNVKLGKGNMIGAFTTVAADAQIGDYNFVQSYSIIGHDVKIGDWNRIDSQVMMVGATTIGNRNMIHTGSMINHNVHIGSDCIIGACSFVTMNVESGSTLFSSPARRLK</sequence>
<dbReference type="GO" id="GO:0016740">
    <property type="term" value="F:transferase activity"/>
    <property type="evidence" value="ECO:0007669"/>
    <property type="project" value="UniProtKB-KW"/>
</dbReference>
<dbReference type="PANTHER" id="PTHR43300">
    <property type="entry name" value="ACETYLTRANSFERASE"/>
    <property type="match status" value="1"/>
</dbReference>
<evidence type="ECO:0000259" key="4">
    <source>
        <dbReference type="Pfam" id="PF17836"/>
    </source>
</evidence>
<dbReference type="InterPro" id="IPR050179">
    <property type="entry name" value="Trans_hexapeptide_repeat"/>
</dbReference>
<dbReference type="InterPro" id="IPR011004">
    <property type="entry name" value="Trimer_LpxA-like_sf"/>
</dbReference>
<feature type="domain" description="PglD N-terminal" evidence="4">
    <location>
        <begin position="3"/>
        <end position="73"/>
    </location>
</feature>
<dbReference type="Gene3D" id="2.160.10.10">
    <property type="entry name" value="Hexapeptide repeat proteins"/>
    <property type="match status" value="1"/>
</dbReference>
<dbReference type="Pfam" id="PF00132">
    <property type="entry name" value="Hexapep"/>
    <property type="match status" value="2"/>
</dbReference>
<evidence type="ECO:0000256" key="3">
    <source>
        <dbReference type="PIRSR" id="PIRSR620019-2"/>
    </source>
</evidence>
<dbReference type="AlphaFoldDB" id="A0A7L5EI25"/>
<evidence type="ECO:0000256" key="2">
    <source>
        <dbReference type="PIRSR" id="PIRSR620019-1"/>
    </source>
</evidence>
<evidence type="ECO:0000313" key="5">
    <source>
        <dbReference type="EMBL" id="QJE30374.1"/>
    </source>
</evidence>
<organism evidence="5 6">
    <name type="scientific">Parabacteroides distasonis</name>
    <dbReference type="NCBI Taxonomy" id="823"/>
    <lineage>
        <taxon>Bacteria</taxon>
        <taxon>Pseudomonadati</taxon>
        <taxon>Bacteroidota</taxon>
        <taxon>Bacteroidia</taxon>
        <taxon>Bacteroidales</taxon>
        <taxon>Tannerellaceae</taxon>
        <taxon>Parabacteroides</taxon>
    </lineage>
</organism>
<proteinExistence type="inferred from homology"/>
<dbReference type="InterPro" id="IPR041561">
    <property type="entry name" value="PglD_N"/>
</dbReference>